<accession>X0RTC6</accession>
<organism evidence="2">
    <name type="scientific">marine sediment metagenome</name>
    <dbReference type="NCBI Taxonomy" id="412755"/>
    <lineage>
        <taxon>unclassified sequences</taxon>
        <taxon>metagenomes</taxon>
        <taxon>ecological metagenomes</taxon>
    </lineage>
</organism>
<reference evidence="2" key="1">
    <citation type="journal article" date="2014" name="Front. Microbiol.">
        <title>High frequency of phylogenetically diverse reductive dehalogenase-homologous genes in deep subseafloor sedimentary metagenomes.</title>
        <authorList>
            <person name="Kawai M."/>
            <person name="Futagami T."/>
            <person name="Toyoda A."/>
            <person name="Takaki Y."/>
            <person name="Nishi S."/>
            <person name="Hori S."/>
            <person name="Arai W."/>
            <person name="Tsubouchi T."/>
            <person name="Morono Y."/>
            <person name="Uchiyama I."/>
            <person name="Ito T."/>
            <person name="Fujiyama A."/>
            <person name="Inagaki F."/>
            <person name="Takami H."/>
        </authorList>
    </citation>
    <scope>NUCLEOTIDE SEQUENCE</scope>
    <source>
        <strain evidence="2">Expedition CK06-06</strain>
    </source>
</reference>
<comment type="caution">
    <text evidence="2">The sequence shown here is derived from an EMBL/GenBank/DDBJ whole genome shotgun (WGS) entry which is preliminary data.</text>
</comment>
<dbReference type="Pfam" id="PF07238">
    <property type="entry name" value="PilZ"/>
    <property type="match status" value="1"/>
</dbReference>
<gene>
    <name evidence="2" type="ORF">S01H1_10486</name>
</gene>
<name>X0RTC6_9ZZZZ</name>
<evidence type="ECO:0000259" key="1">
    <source>
        <dbReference type="Pfam" id="PF07238"/>
    </source>
</evidence>
<feature type="domain" description="PilZ" evidence="1">
    <location>
        <begin position="3"/>
        <end position="94"/>
    </location>
</feature>
<protein>
    <recommendedName>
        <fullName evidence="1">PilZ domain-containing protein</fullName>
    </recommendedName>
</protein>
<dbReference type="InterPro" id="IPR009875">
    <property type="entry name" value="PilZ_domain"/>
</dbReference>
<dbReference type="Gene3D" id="2.40.10.220">
    <property type="entry name" value="predicted glycosyltransferase like domains"/>
    <property type="match status" value="1"/>
</dbReference>
<dbReference type="AlphaFoldDB" id="X0RTC6"/>
<proteinExistence type="predicted"/>
<dbReference type="EMBL" id="BARS01005349">
    <property type="protein sequence ID" value="GAF72033.1"/>
    <property type="molecule type" value="Genomic_DNA"/>
</dbReference>
<sequence length="161" mass="17486">MMCEIVLEGRRYAAIMRDISPAGLFVQTRARPEVNSTVELVFSAAGDQPEVTVEAGVARERQIAPHLQATTPGGLGLELLNPPPGFRELLARELAEEANAEATQPQAAAAGMQRTFRVRVTELGKRNSRIVTIRSESLQGARAQALARAGRGWRVTEVQEV</sequence>
<dbReference type="GO" id="GO:0035438">
    <property type="term" value="F:cyclic-di-GMP binding"/>
    <property type="evidence" value="ECO:0007669"/>
    <property type="project" value="InterPro"/>
</dbReference>
<evidence type="ECO:0000313" key="2">
    <source>
        <dbReference type="EMBL" id="GAF72033.1"/>
    </source>
</evidence>
<dbReference type="SUPFAM" id="SSF141371">
    <property type="entry name" value="PilZ domain-like"/>
    <property type="match status" value="1"/>
</dbReference>